<proteinExistence type="inferred from homology"/>
<dbReference type="InterPro" id="IPR047272">
    <property type="entry name" value="S49_SppA_C"/>
</dbReference>
<dbReference type="PANTHER" id="PTHR42987:SF8">
    <property type="entry name" value="PROTEINASE"/>
    <property type="match status" value="1"/>
</dbReference>
<protein>
    <submittedName>
        <fullName evidence="7">Peptidase S49</fullName>
    </submittedName>
</protein>
<name>A0A1F6T7J7_9PROT</name>
<feature type="domain" description="Peptidase S49" evidence="6">
    <location>
        <begin position="142"/>
        <end position="282"/>
    </location>
</feature>
<keyword evidence="5" id="KW-1133">Transmembrane helix</keyword>
<dbReference type="Gene3D" id="6.20.330.10">
    <property type="match status" value="1"/>
</dbReference>
<dbReference type="PANTHER" id="PTHR42987">
    <property type="entry name" value="PEPTIDASE S49"/>
    <property type="match status" value="1"/>
</dbReference>
<dbReference type="Proteomes" id="UP000179334">
    <property type="component" value="Unassembled WGS sequence"/>
</dbReference>
<dbReference type="AlphaFoldDB" id="A0A1F6T7J7"/>
<dbReference type="GO" id="GO:0008236">
    <property type="term" value="F:serine-type peptidase activity"/>
    <property type="evidence" value="ECO:0007669"/>
    <property type="project" value="UniProtKB-KW"/>
</dbReference>
<dbReference type="InterPro" id="IPR029045">
    <property type="entry name" value="ClpP/crotonase-like_dom_sf"/>
</dbReference>
<dbReference type="GO" id="GO:0006508">
    <property type="term" value="P:proteolysis"/>
    <property type="evidence" value="ECO:0007669"/>
    <property type="project" value="UniProtKB-KW"/>
</dbReference>
<dbReference type="EMBL" id="MFSR01000002">
    <property type="protein sequence ID" value="OGI41111.1"/>
    <property type="molecule type" value="Genomic_DNA"/>
</dbReference>
<evidence type="ECO:0000259" key="6">
    <source>
        <dbReference type="Pfam" id="PF01343"/>
    </source>
</evidence>
<dbReference type="SUPFAM" id="SSF52096">
    <property type="entry name" value="ClpP/crotonase"/>
    <property type="match status" value="1"/>
</dbReference>
<feature type="transmembrane region" description="Helical" evidence="5">
    <location>
        <begin position="44"/>
        <end position="63"/>
    </location>
</feature>
<evidence type="ECO:0000256" key="1">
    <source>
        <dbReference type="ARBA" id="ARBA00008683"/>
    </source>
</evidence>
<sequence length="326" mass="35826">MSDTKSENSNTEPAKRPEDWERSVLERLALTALDEQRRARRWGIFFKLFFAAYLVVVLVMLVGEPRGGKALTGHYTALVELDGVIAADSQANADNVISGLRAAFEAKNTAGIVLRANSPGGSPVQAGYIYDEILRLREKYPKTPLYAVIGDVCASGCYYAVAAADKIYADKASIVGSIGVLMNSFGFTDAMKKLGIERRLLTAGEHKGFLDPFSTMKPEDRAHAQKLLNRIHQQFIGRVREGRGEALKETKDMFSGLFWTGEDAIGMGLVDEFGNASYVAREVVGAEEIVDFTQRENVFDRFAKRLGTAMAQTLGAEILGRSPMLR</sequence>
<reference evidence="7 8" key="1">
    <citation type="journal article" date="2016" name="Nat. Commun.">
        <title>Thousands of microbial genomes shed light on interconnected biogeochemical processes in an aquifer system.</title>
        <authorList>
            <person name="Anantharaman K."/>
            <person name="Brown C.T."/>
            <person name="Hug L.A."/>
            <person name="Sharon I."/>
            <person name="Castelle C.J."/>
            <person name="Probst A.J."/>
            <person name="Thomas B.C."/>
            <person name="Singh A."/>
            <person name="Wilkins M.J."/>
            <person name="Karaoz U."/>
            <person name="Brodie E.L."/>
            <person name="Williams K.H."/>
            <person name="Hubbard S.S."/>
            <person name="Banfield J.F."/>
        </authorList>
    </citation>
    <scope>NUCLEOTIDE SEQUENCE [LARGE SCALE GENOMIC DNA]</scope>
</reference>
<comment type="caution">
    <text evidence="7">The sequence shown here is derived from an EMBL/GenBank/DDBJ whole genome shotgun (WGS) entry which is preliminary data.</text>
</comment>
<dbReference type="Pfam" id="PF01343">
    <property type="entry name" value="Peptidase_S49"/>
    <property type="match status" value="1"/>
</dbReference>
<evidence type="ECO:0000256" key="2">
    <source>
        <dbReference type="ARBA" id="ARBA00022670"/>
    </source>
</evidence>
<dbReference type="Gene3D" id="3.90.226.10">
    <property type="entry name" value="2-enoyl-CoA Hydratase, Chain A, domain 1"/>
    <property type="match status" value="1"/>
</dbReference>
<dbReference type="InterPro" id="IPR002142">
    <property type="entry name" value="Peptidase_S49"/>
</dbReference>
<evidence type="ECO:0000313" key="8">
    <source>
        <dbReference type="Proteomes" id="UP000179334"/>
    </source>
</evidence>
<organism evidence="7 8">
    <name type="scientific">Candidatus Muproteobacteria bacterium RBG_16_64_10</name>
    <dbReference type="NCBI Taxonomy" id="1817757"/>
    <lineage>
        <taxon>Bacteria</taxon>
        <taxon>Pseudomonadati</taxon>
        <taxon>Pseudomonadota</taxon>
        <taxon>Candidatus Muproteobacteria</taxon>
    </lineage>
</organism>
<evidence type="ECO:0000256" key="4">
    <source>
        <dbReference type="ARBA" id="ARBA00022825"/>
    </source>
</evidence>
<evidence type="ECO:0000256" key="3">
    <source>
        <dbReference type="ARBA" id="ARBA00022801"/>
    </source>
</evidence>
<dbReference type="CDD" id="cd07023">
    <property type="entry name" value="S49_Sppa_N_C"/>
    <property type="match status" value="1"/>
</dbReference>
<comment type="similarity">
    <text evidence="1">Belongs to the peptidase S49 family.</text>
</comment>
<keyword evidence="3" id="KW-0378">Hydrolase</keyword>
<keyword evidence="5" id="KW-0472">Membrane</keyword>
<evidence type="ECO:0000256" key="5">
    <source>
        <dbReference type="SAM" id="Phobius"/>
    </source>
</evidence>
<keyword evidence="2" id="KW-0645">Protease</keyword>
<keyword evidence="5" id="KW-0812">Transmembrane</keyword>
<evidence type="ECO:0000313" key="7">
    <source>
        <dbReference type="EMBL" id="OGI41111.1"/>
    </source>
</evidence>
<keyword evidence="4" id="KW-0720">Serine protease</keyword>
<accession>A0A1F6T7J7</accession>
<gene>
    <name evidence="7" type="ORF">A2V91_02495</name>
</gene>